<dbReference type="PANTHER" id="PTHR40469:SF2">
    <property type="entry name" value="GALACTOSE-BINDING DOMAIN-LIKE SUPERFAMILY PROTEIN"/>
    <property type="match status" value="1"/>
</dbReference>
<evidence type="ECO:0000259" key="1">
    <source>
        <dbReference type="Pfam" id="PF06283"/>
    </source>
</evidence>
<name>A0A9P9WI93_9PEZI</name>
<sequence length="224" mass="24692">MESSTSFRILVFSKTAAYRHESIPAGIEALTRYASTSGSFCVDASEDASLINTSDLKKYTVVVLLQTSGDFLDDSQVAALKDWTQNGGGLVGIHCASSGMKSNTWYGGAVGAVFTAHPDPQDGIVKIEDTDHVITKGLPTKWEWFDEWYNFRSNPRGKVHVLMSIDEACYKGGAMGDDHPLAWCQENGGFRSFYTSLGHFSKAWDDDHFLGHVVRGIQWAARRL</sequence>
<feature type="domain" description="ThuA-like" evidence="1">
    <location>
        <begin position="8"/>
        <end position="220"/>
    </location>
</feature>
<dbReference type="Gene3D" id="3.40.50.880">
    <property type="match status" value="1"/>
</dbReference>
<reference evidence="2" key="1">
    <citation type="submission" date="2021-03" db="EMBL/GenBank/DDBJ databases">
        <title>Revisited historic fungal species revealed as producer of novel bioactive compounds through whole genome sequencing and comparative genomics.</title>
        <authorList>
            <person name="Vignolle G.A."/>
            <person name="Hochenegger N."/>
            <person name="Mach R.L."/>
            <person name="Mach-Aigner A.R."/>
            <person name="Javad Rahimi M."/>
            <person name="Salim K.A."/>
            <person name="Chan C.M."/>
            <person name="Lim L.B.L."/>
            <person name="Cai F."/>
            <person name="Druzhinina I.S."/>
            <person name="U'Ren J.M."/>
            <person name="Derntl C."/>
        </authorList>
    </citation>
    <scope>NUCLEOTIDE SEQUENCE</scope>
    <source>
        <strain evidence="2">TUCIM 5799</strain>
    </source>
</reference>
<protein>
    <recommendedName>
        <fullName evidence="1">ThuA-like domain-containing protein</fullName>
    </recommendedName>
</protein>
<dbReference type="Pfam" id="PF06283">
    <property type="entry name" value="ThuA"/>
    <property type="match status" value="1"/>
</dbReference>
<dbReference type="AlphaFoldDB" id="A0A9P9WI93"/>
<keyword evidence="3" id="KW-1185">Reference proteome</keyword>
<dbReference type="PANTHER" id="PTHR40469">
    <property type="entry name" value="SECRETED GLYCOSYL HYDROLASE"/>
    <property type="match status" value="1"/>
</dbReference>
<gene>
    <name evidence="2" type="ORF">JX265_008440</name>
</gene>
<dbReference type="InterPro" id="IPR029010">
    <property type="entry name" value="ThuA-like"/>
</dbReference>
<evidence type="ECO:0000313" key="3">
    <source>
        <dbReference type="Proteomes" id="UP000829685"/>
    </source>
</evidence>
<accession>A0A9P9WI93</accession>
<dbReference type="EMBL" id="JAFIMR010000023">
    <property type="protein sequence ID" value="KAI1864716.1"/>
    <property type="molecule type" value="Genomic_DNA"/>
</dbReference>
<evidence type="ECO:0000313" key="2">
    <source>
        <dbReference type="EMBL" id="KAI1864716.1"/>
    </source>
</evidence>
<comment type="caution">
    <text evidence="2">The sequence shown here is derived from an EMBL/GenBank/DDBJ whole genome shotgun (WGS) entry which is preliminary data.</text>
</comment>
<organism evidence="2 3">
    <name type="scientific">Neoarthrinium moseri</name>
    <dbReference type="NCBI Taxonomy" id="1658444"/>
    <lineage>
        <taxon>Eukaryota</taxon>
        <taxon>Fungi</taxon>
        <taxon>Dikarya</taxon>
        <taxon>Ascomycota</taxon>
        <taxon>Pezizomycotina</taxon>
        <taxon>Sordariomycetes</taxon>
        <taxon>Xylariomycetidae</taxon>
        <taxon>Amphisphaeriales</taxon>
        <taxon>Apiosporaceae</taxon>
        <taxon>Neoarthrinium</taxon>
    </lineage>
</organism>
<dbReference type="SUPFAM" id="SSF52317">
    <property type="entry name" value="Class I glutamine amidotransferase-like"/>
    <property type="match status" value="1"/>
</dbReference>
<dbReference type="InterPro" id="IPR029062">
    <property type="entry name" value="Class_I_gatase-like"/>
</dbReference>
<proteinExistence type="predicted"/>
<dbReference type="Proteomes" id="UP000829685">
    <property type="component" value="Unassembled WGS sequence"/>
</dbReference>